<gene>
    <name evidence="1" type="ORF">JOM49_004297</name>
</gene>
<dbReference type="Proteomes" id="UP000741013">
    <property type="component" value="Unassembled WGS sequence"/>
</dbReference>
<reference evidence="1 2" key="1">
    <citation type="submission" date="2021-03" db="EMBL/GenBank/DDBJ databases">
        <title>Sequencing the genomes of 1000 actinobacteria strains.</title>
        <authorList>
            <person name="Klenk H.-P."/>
        </authorList>
    </citation>
    <scope>NUCLEOTIDE SEQUENCE [LARGE SCALE GENOMIC DNA]</scope>
    <source>
        <strain evidence="1 2">DSM 45510</strain>
    </source>
</reference>
<accession>A0ABS4PW08</accession>
<dbReference type="InterPro" id="IPR008792">
    <property type="entry name" value="PQQD"/>
</dbReference>
<dbReference type="NCBIfam" id="NF033530">
    <property type="entry name" value="lasso_PqqD_Strm"/>
    <property type="match status" value="1"/>
</dbReference>
<dbReference type="InterPro" id="IPR041881">
    <property type="entry name" value="PqqD_sf"/>
</dbReference>
<name>A0ABS4PW08_9PSEU</name>
<sequence>MSLALADHVSVTETDSGMVLLDQRSGRYWQLNTTAAVVIRTLLDGKQPDDATTVLCARYPADAERVAETVSEFTRALRQAKLVTG</sequence>
<evidence type="ECO:0000313" key="1">
    <source>
        <dbReference type="EMBL" id="MBP2182771.1"/>
    </source>
</evidence>
<evidence type="ECO:0008006" key="3">
    <source>
        <dbReference type="Google" id="ProtNLM"/>
    </source>
</evidence>
<dbReference type="RefSeq" id="WP_209666037.1">
    <property type="nucleotide sequence ID" value="NZ_JAGGMS010000001.1"/>
</dbReference>
<organism evidence="1 2">
    <name type="scientific">Amycolatopsis magusensis</name>
    <dbReference type="NCBI Taxonomy" id="882444"/>
    <lineage>
        <taxon>Bacteria</taxon>
        <taxon>Bacillati</taxon>
        <taxon>Actinomycetota</taxon>
        <taxon>Actinomycetes</taxon>
        <taxon>Pseudonocardiales</taxon>
        <taxon>Pseudonocardiaceae</taxon>
        <taxon>Amycolatopsis</taxon>
    </lineage>
</organism>
<dbReference type="Pfam" id="PF05402">
    <property type="entry name" value="PqqD"/>
    <property type="match status" value="1"/>
</dbReference>
<comment type="caution">
    <text evidence="1">The sequence shown here is derived from an EMBL/GenBank/DDBJ whole genome shotgun (WGS) entry which is preliminary data.</text>
</comment>
<evidence type="ECO:0000313" key="2">
    <source>
        <dbReference type="Proteomes" id="UP000741013"/>
    </source>
</evidence>
<dbReference type="Gene3D" id="1.10.10.1150">
    <property type="entry name" value="Coenzyme PQQ synthesis protein D (PqqD)"/>
    <property type="match status" value="1"/>
</dbReference>
<proteinExistence type="predicted"/>
<dbReference type="EMBL" id="JAGGMS010000001">
    <property type="protein sequence ID" value="MBP2182771.1"/>
    <property type="molecule type" value="Genomic_DNA"/>
</dbReference>
<protein>
    <recommendedName>
        <fullName evidence="3">Coenzyme PQQ synthesis protein D (PqqD)</fullName>
    </recommendedName>
</protein>
<keyword evidence="2" id="KW-1185">Reference proteome</keyword>